<dbReference type="HOGENOM" id="CLU_100859_0_0_2"/>
<gene>
    <name evidence="1" type="ORF">J07HQW1_01350</name>
</gene>
<dbReference type="Proteomes" id="UP000030649">
    <property type="component" value="Unassembled WGS sequence"/>
</dbReference>
<proteinExistence type="predicted"/>
<reference evidence="1 2" key="1">
    <citation type="journal article" date="2013" name="PLoS ONE">
        <title>Assembly-driven community genomics of a hypersaline microbial ecosystem.</title>
        <authorList>
            <person name="Podell S."/>
            <person name="Ugalde J.A."/>
            <person name="Narasingarao P."/>
            <person name="Banfield J.F."/>
            <person name="Heidelberg K.B."/>
            <person name="Allen E.E."/>
        </authorList>
    </citation>
    <scope>NUCLEOTIDE SEQUENCE [LARGE SCALE GENOMIC DNA]</scope>
    <source>
        <strain evidence="2">J07HQW1</strain>
    </source>
</reference>
<protein>
    <submittedName>
        <fullName evidence="1">Uncharacterized protein</fullName>
    </submittedName>
</protein>
<dbReference type="AlphaFoldDB" id="U1PGR1"/>
<name>U1PGR1_9EURY</name>
<accession>U1PGR1</accession>
<evidence type="ECO:0000313" key="2">
    <source>
        <dbReference type="Proteomes" id="UP000030649"/>
    </source>
</evidence>
<sequence length="216" mass="25196">MTSKHDIWQTWTEHYIDADNPTPLFETDESLTVQCKNYGRNDRRVLKRTETMEALVRKEGRKVIDDWAHSHDTYHGLIYLMYWIENESIVPLYIGKAGKYGRDNEKLSANLQSLQGASTGKFARWGDSHYYHIGDLSAVVCNHDKNKKQKYKSWAQQLFADGRQLSQPTYFWTKAWRKDDIGLYHESEVSLEQLECQIIGLASELYPDQLLNDKGT</sequence>
<evidence type="ECO:0000313" key="1">
    <source>
        <dbReference type="EMBL" id="ERG91316.1"/>
    </source>
</evidence>
<organism evidence="1 2">
    <name type="scientific">Haloquadratum walsbyi J07HQW1</name>
    <dbReference type="NCBI Taxonomy" id="1238424"/>
    <lineage>
        <taxon>Archaea</taxon>
        <taxon>Methanobacteriati</taxon>
        <taxon>Methanobacteriota</taxon>
        <taxon>Stenosarchaea group</taxon>
        <taxon>Halobacteria</taxon>
        <taxon>Halobacteriales</taxon>
        <taxon>Haloferacaceae</taxon>
        <taxon>Haloquadratum</taxon>
    </lineage>
</organism>
<dbReference type="EMBL" id="KE356560">
    <property type="protein sequence ID" value="ERG91316.1"/>
    <property type="molecule type" value="Genomic_DNA"/>
</dbReference>